<dbReference type="InterPro" id="IPR045851">
    <property type="entry name" value="AMP-bd_C_sf"/>
</dbReference>
<reference evidence="7" key="1">
    <citation type="submission" date="2016-10" db="EMBL/GenBank/DDBJ databases">
        <authorList>
            <person name="Varghese N."/>
            <person name="Submissions S."/>
        </authorList>
    </citation>
    <scope>NUCLEOTIDE SEQUENCE [LARGE SCALE GENOMIC DNA]</scope>
    <source>
        <strain evidence="7">Nm44</strain>
    </source>
</reference>
<dbReference type="PROSITE" id="PS00455">
    <property type="entry name" value="AMP_BINDING"/>
    <property type="match status" value="1"/>
</dbReference>
<dbReference type="InterPro" id="IPR020845">
    <property type="entry name" value="AMP-binding_CS"/>
</dbReference>
<keyword evidence="7" id="KW-1185">Reference proteome</keyword>
<comment type="similarity">
    <text evidence="2">Belongs to the ATP-dependent AMP-binding enzyme family.</text>
</comment>
<evidence type="ECO:0000313" key="6">
    <source>
        <dbReference type="EMBL" id="SFM28734.1"/>
    </source>
</evidence>
<dbReference type="STRING" id="44574.AAW31_12870"/>
<dbReference type="Gene3D" id="3.30.559.30">
    <property type="entry name" value="Nonribosomal peptide synthetase, condensation domain"/>
    <property type="match status" value="1"/>
</dbReference>
<dbReference type="InterPro" id="IPR010071">
    <property type="entry name" value="AA_adenyl_dom"/>
</dbReference>
<dbReference type="Gene3D" id="2.30.38.10">
    <property type="entry name" value="Luciferase, Domain 3"/>
    <property type="match status" value="1"/>
</dbReference>
<dbReference type="GO" id="GO:0047527">
    <property type="term" value="F:2,3-dihydroxybenzoate-serine ligase activity"/>
    <property type="evidence" value="ECO:0007669"/>
    <property type="project" value="TreeGrafter"/>
</dbReference>
<dbReference type="Pfam" id="PF13193">
    <property type="entry name" value="AMP-binding_C"/>
    <property type="match status" value="1"/>
</dbReference>
<organism evidence="6 7">
    <name type="scientific">Nitrosomonas communis</name>
    <dbReference type="NCBI Taxonomy" id="44574"/>
    <lineage>
        <taxon>Bacteria</taxon>
        <taxon>Pseudomonadati</taxon>
        <taxon>Pseudomonadota</taxon>
        <taxon>Betaproteobacteria</taxon>
        <taxon>Nitrosomonadales</taxon>
        <taxon>Nitrosomonadaceae</taxon>
        <taxon>Nitrosomonas</taxon>
    </lineage>
</organism>
<sequence>MTDNNNLVHRRARLTPEQRQRLAQRLQTGKGQVQQESTIPRRAASEPVSLSYAQQRHWFLWQLDPHSTAYHLGGTLQLKGKLDRQALEASFEVLVARHESLRTVFRANAQGLPEQVIQAENDFKLTVTDLSDFPSEQRTTRARAEAIRIHTTPFDLTQGPLLRVALIRLEPEAHYLVVAMHHIISDAWSNRLIIDEFAACYRAHRQGQYAALPALCIKYADYALWQRNFLQAGEKERQLAYWRSQLGETHPVLSLPTDHPRLSIGNYRVAQHDFALPAPLMIRLQQRLQAQGSTLFMGLLTGFQALLYRYTGQSDIRVGVPIANRHRAETENLVGCLVNTQVLRSQLDGRMPLNKILEQTREAALSAQIHQDLPFEQLVETLQPERSLHQHPLFQVMFNHLREDYRALEQLPGLTVEEIELGERAAQFELTLDTLERADGQFSARFTYAAELFEAETIARLGEHYLRLLEQLAEQPGQCLGDVTLLSEAEQNQLKAWGVNERRFTSVEPVHRLIERQVKARPEATALIFGNIELSYAELNRRANRLAHHLIALGIKPESRVGIAVERSIDMIVGLLAILKAGGAYVPLDPAYPRERLHHMVTDSAIELLLTQSPVKDSIPEPVSGNVLVLDRLDLTDLPEDNPSVTLQGEHLAYIIYTSGSTGKPKGVMAHHHALSHFVMSMLESPGMTPKDTLVSVTPLSFDIAGLEIYLPLNAGARLVLAPQGARRDGAILAQLIQTYQANILQSTPAGWRVLLASEWKILQEENQRPLKCLCGGESLPIDLIDQLCTLNVELWNMYGPTETTIWSTINKIGHRTNSLGAPIAATQLFILDAEMKLVPQGVVGEIYLGGVGLARGYLHRPELTAERFVADPFVGQGSRLYRTGDLARWRPDGQIEYLGRVDHQVKVRGFRIELGEIETQLLAQPDVREAVVVVKEESSGVQLVAYVSLQAGSRVTTSTLRESLAKTQPDYMLPSAIIVVDSLPLNANGKVDRSRLPEPEFVSKDEYEAPEGEIEEALARIWSEVLSLDRVGRNDNFFELGGHSLAVLQVQQKLQLNQSISMPLRIFFEQPVLREIAGVIQEEYTPVSRKAREQSGLSEMSELLDLLEN</sequence>
<dbReference type="Gene3D" id="3.30.559.10">
    <property type="entry name" value="Chloramphenicol acetyltransferase-like domain"/>
    <property type="match status" value="1"/>
</dbReference>
<dbReference type="PANTHER" id="PTHR45527">
    <property type="entry name" value="NONRIBOSOMAL PEPTIDE SYNTHETASE"/>
    <property type="match status" value="1"/>
</dbReference>
<dbReference type="FunFam" id="3.40.50.12780:FF:000012">
    <property type="entry name" value="Non-ribosomal peptide synthetase"/>
    <property type="match status" value="1"/>
</dbReference>
<dbReference type="PANTHER" id="PTHR45527:SF1">
    <property type="entry name" value="FATTY ACID SYNTHASE"/>
    <property type="match status" value="1"/>
</dbReference>
<dbReference type="Pfam" id="PF00668">
    <property type="entry name" value="Condensation"/>
    <property type="match status" value="1"/>
</dbReference>
<dbReference type="InterPro" id="IPR023213">
    <property type="entry name" value="CAT-like_dom_sf"/>
</dbReference>
<dbReference type="SUPFAM" id="SSF47336">
    <property type="entry name" value="ACP-like"/>
    <property type="match status" value="1"/>
</dbReference>
<dbReference type="SUPFAM" id="SSF56801">
    <property type="entry name" value="Acetyl-CoA synthetase-like"/>
    <property type="match status" value="1"/>
</dbReference>
<evidence type="ECO:0000256" key="4">
    <source>
        <dbReference type="ARBA" id="ARBA00022553"/>
    </source>
</evidence>
<accession>A0A1I4PM59</accession>
<gene>
    <name evidence="6" type="ORF">SAMN05421863_102124</name>
</gene>
<dbReference type="Gene3D" id="3.30.300.30">
    <property type="match status" value="1"/>
</dbReference>
<dbReference type="Pfam" id="PF00550">
    <property type="entry name" value="PP-binding"/>
    <property type="match status" value="1"/>
</dbReference>
<dbReference type="FunFam" id="3.40.50.980:FF:000001">
    <property type="entry name" value="Non-ribosomal peptide synthetase"/>
    <property type="match status" value="1"/>
</dbReference>
<dbReference type="InterPro" id="IPR000873">
    <property type="entry name" value="AMP-dep_synth/lig_dom"/>
</dbReference>
<dbReference type="InterPro" id="IPR036736">
    <property type="entry name" value="ACP-like_sf"/>
</dbReference>
<dbReference type="RefSeq" id="WP_074905358.1">
    <property type="nucleotide sequence ID" value="NZ_FOUB01000021.1"/>
</dbReference>
<comment type="cofactor">
    <cofactor evidence="1">
        <name>pantetheine 4'-phosphate</name>
        <dbReference type="ChEBI" id="CHEBI:47942"/>
    </cofactor>
</comment>
<keyword evidence="4" id="KW-0597">Phosphoprotein</keyword>
<dbReference type="FunFam" id="3.30.559.10:FF:000012">
    <property type="entry name" value="Non-ribosomal peptide synthetase"/>
    <property type="match status" value="1"/>
</dbReference>
<evidence type="ECO:0000256" key="3">
    <source>
        <dbReference type="ARBA" id="ARBA00022450"/>
    </source>
</evidence>
<dbReference type="GO" id="GO:0005829">
    <property type="term" value="C:cytosol"/>
    <property type="evidence" value="ECO:0007669"/>
    <property type="project" value="TreeGrafter"/>
</dbReference>
<dbReference type="AlphaFoldDB" id="A0A1I4PM59"/>
<dbReference type="SUPFAM" id="SSF52777">
    <property type="entry name" value="CoA-dependent acyltransferases"/>
    <property type="match status" value="2"/>
</dbReference>
<dbReference type="EMBL" id="FOUB01000021">
    <property type="protein sequence ID" value="SFM28734.1"/>
    <property type="molecule type" value="Genomic_DNA"/>
</dbReference>
<dbReference type="FunFam" id="2.30.38.10:FF:000001">
    <property type="entry name" value="Non-ribosomal peptide synthetase PvdI"/>
    <property type="match status" value="1"/>
</dbReference>
<dbReference type="GO" id="GO:0031177">
    <property type="term" value="F:phosphopantetheine binding"/>
    <property type="evidence" value="ECO:0007669"/>
    <property type="project" value="TreeGrafter"/>
</dbReference>
<dbReference type="GO" id="GO:0009239">
    <property type="term" value="P:enterobactin biosynthetic process"/>
    <property type="evidence" value="ECO:0007669"/>
    <property type="project" value="TreeGrafter"/>
</dbReference>
<evidence type="ECO:0000256" key="1">
    <source>
        <dbReference type="ARBA" id="ARBA00001957"/>
    </source>
</evidence>
<dbReference type="Proteomes" id="UP000183287">
    <property type="component" value="Unassembled WGS sequence"/>
</dbReference>
<evidence type="ECO:0000313" key="7">
    <source>
        <dbReference type="Proteomes" id="UP000183287"/>
    </source>
</evidence>
<feature type="domain" description="Carrier" evidence="5">
    <location>
        <begin position="1010"/>
        <end position="1085"/>
    </location>
</feature>
<dbReference type="CDD" id="cd19531">
    <property type="entry name" value="LCL_NRPS-like"/>
    <property type="match status" value="1"/>
</dbReference>
<proteinExistence type="inferred from homology"/>
<dbReference type="InterPro" id="IPR001242">
    <property type="entry name" value="Condensation_dom"/>
</dbReference>
<dbReference type="GO" id="GO:0043041">
    <property type="term" value="P:amino acid activation for nonribosomal peptide biosynthetic process"/>
    <property type="evidence" value="ECO:0007669"/>
    <property type="project" value="TreeGrafter"/>
</dbReference>
<evidence type="ECO:0000259" key="5">
    <source>
        <dbReference type="PROSITE" id="PS50075"/>
    </source>
</evidence>
<dbReference type="OrthoDB" id="8612214at2"/>
<dbReference type="Gene3D" id="3.40.50.980">
    <property type="match status" value="2"/>
</dbReference>
<dbReference type="Pfam" id="PF00501">
    <property type="entry name" value="AMP-binding"/>
    <property type="match status" value="1"/>
</dbReference>
<dbReference type="FunFam" id="1.10.1200.10:FF:000005">
    <property type="entry name" value="Nonribosomal peptide synthetase 1"/>
    <property type="match status" value="1"/>
</dbReference>
<keyword evidence="3" id="KW-0596">Phosphopantetheine</keyword>
<name>A0A1I4PM59_9PROT</name>
<dbReference type="Gene3D" id="1.10.1200.10">
    <property type="entry name" value="ACP-like"/>
    <property type="match status" value="1"/>
</dbReference>
<evidence type="ECO:0000256" key="2">
    <source>
        <dbReference type="ARBA" id="ARBA00006432"/>
    </source>
</evidence>
<dbReference type="InterPro" id="IPR025110">
    <property type="entry name" value="AMP-bd_C"/>
</dbReference>
<dbReference type="CDD" id="cd12116">
    <property type="entry name" value="A_NRPS_Ta1_like"/>
    <property type="match status" value="1"/>
</dbReference>
<dbReference type="PROSITE" id="PS50075">
    <property type="entry name" value="CARRIER"/>
    <property type="match status" value="1"/>
</dbReference>
<dbReference type="NCBIfam" id="TIGR01733">
    <property type="entry name" value="AA-adenyl-dom"/>
    <property type="match status" value="1"/>
</dbReference>
<dbReference type="InterPro" id="IPR009081">
    <property type="entry name" value="PP-bd_ACP"/>
</dbReference>
<dbReference type="FunFam" id="3.30.300.30:FF:000010">
    <property type="entry name" value="Enterobactin synthetase component F"/>
    <property type="match status" value="1"/>
</dbReference>
<protein>
    <submittedName>
        <fullName evidence="6">Amino acid adenylation domain-containing protein</fullName>
    </submittedName>
</protein>
<dbReference type="GO" id="GO:0009366">
    <property type="term" value="C:enterobactin synthetase complex"/>
    <property type="evidence" value="ECO:0007669"/>
    <property type="project" value="TreeGrafter"/>
</dbReference>